<reference evidence="5" key="1">
    <citation type="submission" date="2020-06" db="EMBL/GenBank/DDBJ databases">
        <authorList>
            <consortium name="Plant Systems Biology data submission"/>
        </authorList>
    </citation>
    <scope>NUCLEOTIDE SEQUENCE</scope>
    <source>
        <strain evidence="5">D6</strain>
    </source>
</reference>
<evidence type="ECO:0000256" key="3">
    <source>
        <dbReference type="ARBA" id="ARBA00023242"/>
    </source>
</evidence>
<dbReference type="GO" id="GO:0005681">
    <property type="term" value="C:spliceosomal complex"/>
    <property type="evidence" value="ECO:0007669"/>
    <property type="project" value="TreeGrafter"/>
</dbReference>
<evidence type="ECO:0000313" key="5">
    <source>
        <dbReference type="EMBL" id="CAB9512090.1"/>
    </source>
</evidence>
<dbReference type="Pfam" id="PF01125">
    <property type="entry name" value="BUD31"/>
    <property type="match status" value="1"/>
</dbReference>
<dbReference type="GO" id="GO:0000398">
    <property type="term" value="P:mRNA splicing, via spliceosome"/>
    <property type="evidence" value="ECO:0007669"/>
    <property type="project" value="TreeGrafter"/>
</dbReference>
<dbReference type="PANTHER" id="PTHR19411">
    <property type="entry name" value="PROTEIN BUD31-RELATED"/>
    <property type="match status" value="1"/>
</dbReference>
<dbReference type="EMBL" id="CAICTM010000517">
    <property type="protein sequence ID" value="CAB9512090.1"/>
    <property type="molecule type" value="Genomic_DNA"/>
</dbReference>
<name>A0A9N8E4P9_9STRA</name>
<dbReference type="Proteomes" id="UP001153069">
    <property type="component" value="Unassembled WGS sequence"/>
</dbReference>
<feature type="region of interest" description="Disordered" evidence="4">
    <location>
        <begin position="176"/>
        <end position="267"/>
    </location>
</feature>
<dbReference type="OrthoDB" id="277109at2759"/>
<evidence type="ECO:0000256" key="1">
    <source>
        <dbReference type="ARBA" id="ARBA00004123"/>
    </source>
</evidence>
<evidence type="ECO:0000313" key="6">
    <source>
        <dbReference type="Proteomes" id="UP001153069"/>
    </source>
</evidence>
<dbReference type="AlphaFoldDB" id="A0A9N8E4P9"/>
<gene>
    <name evidence="5" type="ORF">SEMRO_518_G158770.1</name>
</gene>
<dbReference type="PANTHER" id="PTHR19411:SF0">
    <property type="entry name" value="PROTEIN BUD31 HOMOLOG"/>
    <property type="match status" value="1"/>
</dbReference>
<proteinExistence type="inferred from homology"/>
<evidence type="ECO:0000256" key="2">
    <source>
        <dbReference type="ARBA" id="ARBA00005287"/>
    </source>
</evidence>
<comment type="similarity">
    <text evidence="2">Belongs to the BUD31 (G10) family.</text>
</comment>
<organism evidence="5 6">
    <name type="scientific">Seminavis robusta</name>
    <dbReference type="NCBI Taxonomy" id="568900"/>
    <lineage>
        <taxon>Eukaryota</taxon>
        <taxon>Sar</taxon>
        <taxon>Stramenopiles</taxon>
        <taxon>Ochrophyta</taxon>
        <taxon>Bacillariophyta</taxon>
        <taxon>Bacillariophyceae</taxon>
        <taxon>Bacillariophycidae</taxon>
        <taxon>Naviculales</taxon>
        <taxon>Naviculaceae</taxon>
        <taxon>Seminavis</taxon>
    </lineage>
</organism>
<keyword evidence="6" id="KW-1185">Reference proteome</keyword>
<dbReference type="PRINTS" id="PR00322">
    <property type="entry name" value="G10"/>
</dbReference>
<keyword evidence="3" id="KW-0539">Nucleus</keyword>
<dbReference type="InterPro" id="IPR001748">
    <property type="entry name" value="BUD31"/>
</dbReference>
<feature type="compositionally biased region" description="Basic and acidic residues" evidence="4">
    <location>
        <begin position="176"/>
        <end position="195"/>
    </location>
</feature>
<evidence type="ECO:0000256" key="4">
    <source>
        <dbReference type="SAM" id="MobiDB-lite"/>
    </source>
</evidence>
<feature type="compositionally biased region" description="Acidic residues" evidence="4">
    <location>
        <begin position="201"/>
        <end position="221"/>
    </location>
</feature>
<protein>
    <submittedName>
        <fullName evidence="5">Protein BUD31 homolog</fullName>
    </submittedName>
</protein>
<feature type="compositionally biased region" description="Acidic residues" evidence="4">
    <location>
        <begin position="241"/>
        <end position="258"/>
    </location>
</feature>
<comment type="caution">
    <text evidence="5">The sequence shown here is derived from an EMBL/GenBank/DDBJ whole genome shotgun (WGS) entry which is preliminary data.</text>
</comment>
<comment type="subcellular location">
    <subcellularLocation>
        <location evidence="1">Nucleus</location>
    </subcellularLocation>
</comment>
<sequence length="267" mass="30356">MPLSHKLSKKRKPPPGFDYVEPVLEALENELRDKTKETNMKKRKTEAMWPVHQINWQKSRYVYDMFYTHKKISRKVYDYCIDQKLIDAGLIAKWKKPGYERLCSVYTINPTNYKFGTTSICRVPLWDRSGDQKLAQDPTTGCLGCASGKGAGPRNIFGNKYGQNLAAVQIARERRAEEKQRLDEERAKKKQELEAQKQQPNDDESEGDAETDDDTDDEDDYGPTPAAGVWAGSQKLQAETEAIEDGDAAEGDAEDDEERAAKKLRSE</sequence>
<accession>A0A9N8E4P9</accession>